<evidence type="ECO:0000313" key="1">
    <source>
        <dbReference type="EMBL" id="GLV54910.1"/>
    </source>
</evidence>
<protein>
    <submittedName>
        <fullName evidence="1">Uncharacterized protein</fullName>
    </submittedName>
</protein>
<dbReference type="Proteomes" id="UP001344906">
    <property type="component" value="Unassembled WGS sequence"/>
</dbReference>
<dbReference type="EMBL" id="BSRI01000001">
    <property type="protein sequence ID" value="GLV54910.1"/>
    <property type="molecule type" value="Genomic_DNA"/>
</dbReference>
<accession>A0ABQ6FKX9</accession>
<organism evidence="1 2">
    <name type="scientific">Dictyobacter halimunensis</name>
    <dbReference type="NCBI Taxonomy" id="3026934"/>
    <lineage>
        <taxon>Bacteria</taxon>
        <taxon>Bacillati</taxon>
        <taxon>Chloroflexota</taxon>
        <taxon>Ktedonobacteria</taxon>
        <taxon>Ktedonobacterales</taxon>
        <taxon>Dictyobacteraceae</taxon>
        <taxon>Dictyobacter</taxon>
    </lineage>
</organism>
<reference evidence="1 2" key="1">
    <citation type="submission" date="2023-02" db="EMBL/GenBank/DDBJ databases">
        <title>Dictyobacter halimunensis sp. nov., a new member of the class Ktedonobacteria from forest soil in a geothermal area.</title>
        <authorList>
            <person name="Rachmania M.K."/>
            <person name="Ningsih F."/>
            <person name="Sakai Y."/>
            <person name="Yabe S."/>
            <person name="Yokota A."/>
            <person name="Sjamsuridzal W."/>
        </authorList>
    </citation>
    <scope>NUCLEOTIDE SEQUENCE [LARGE SCALE GENOMIC DNA]</scope>
    <source>
        <strain evidence="1 2">S3.2.2.5</strain>
    </source>
</reference>
<keyword evidence="2" id="KW-1185">Reference proteome</keyword>
<gene>
    <name evidence="1" type="ORF">KDH_17570</name>
</gene>
<evidence type="ECO:0000313" key="2">
    <source>
        <dbReference type="Proteomes" id="UP001344906"/>
    </source>
</evidence>
<name>A0ABQ6FKX9_9CHLR</name>
<proteinExistence type="predicted"/>
<comment type="caution">
    <text evidence="1">The sequence shown here is derived from an EMBL/GenBank/DDBJ whole genome shotgun (WGS) entry which is preliminary data.</text>
</comment>
<sequence>MPTCSAHRSAGFHGIFDMRRRFDHDIEHCIMRANHAKTLECTAGINPDDKKLVIGFLLIAQLDKEHAKPIALWTSMTALE</sequence>